<dbReference type="GO" id="GO:0005886">
    <property type="term" value="C:plasma membrane"/>
    <property type="evidence" value="ECO:0007669"/>
    <property type="project" value="TreeGrafter"/>
</dbReference>
<evidence type="ECO:0000313" key="3">
    <source>
        <dbReference type="EnsemblMetazoa" id="LLOJ007224-PA"/>
    </source>
</evidence>
<dbReference type="VEuPathDB" id="VectorBase:LLOJ007224"/>
<dbReference type="GO" id="GO:0098632">
    <property type="term" value="F:cell-cell adhesion mediator activity"/>
    <property type="evidence" value="ECO:0007669"/>
    <property type="project" value="TreeGrafter"/>
</dbReference>
<keyword evidence="1" id="KW-0393">Immunoglobulin domain</keyword>
<dbReference type="Pfam" id="PF13927">
    <property type="entry name" value="Ig_3"/>
    <property type="match status" value="1"/>
</dbReference>
<reference evidence="3" key="1">
    <citation type="submission" date="2020-05" db="UniProtKB">
        <authorList>
            <consortium name="EnsemblMetazoa"/>
        </authorList>
    </citation>
    <scope>IDENTIFICATION</scope>
    <source>
        <strain evidence="3">Jacobina</strain>
    </source>
</reference>
<dbReference type="Gene3D" id="2.60.40.10">
    <property type="entry name" value="Immunoglobulins"/>
    <property type="match status" value="1"/>
</dbReference>
<dbReference type="SUPFAM" id="SSF48726">
    <property type="entry name" value="Immunoglobulin"/>
    <property type="match status" value="1"/>
</dbReference>
<evidence type="ECO:0000256" key="1">
    <source>
        <dbReference type="ARBA" id="ARBA00023319"/>
    </source>
</evidence>
<dbReference type="AlphaFoldDB" id="A0A1B0CQS5"/>
<dbReference type="InterPro" id="IPR036179">
    <property type="entry name" value="Ig-like_dom_sf"/>
</dbReference>
<name>A0A1B0CQS5_LUTLO</name>
<dbReference type="VEuPathDB" id="VectorBase:LLONM1_011456"/>
<organism evidence="3 4">
    <name type="scientific">Lutzomyia longipalpis</name>
    <name type="common">Sand fly</name>
    <dbReference type="NCBI Taxonomy" id="7200"/>
    <lineage>
        <taxon>Eukaryota</taxon>
        <taxon>Metazoa</taxon>
        <taxon>Ecdysozoa</taxon>
        <taxon>Arthropoda</taxon>
        <taxon>Hexapoda</taxon>
        <taxon>Insecta</taxon>
        <taxon>Pterygota</taxon>
        <taxon>Neoptera</taxon>
        <taxon>Endopterygota</taxon>
        <taxon>Diptera</taxon>
        <taxon>Nematocera</taxon>
        <taxon>Psychodoidea</taxon>
        <taxon>Psychodidae</taxon>
        <taxon>Lutzomyia</taxon>
        <taxon>Lutzomyia</taxon>
    </lineage>
</organism>
<proteinExistence type="predicted"/>
<evidence type="ECO:0000313" key="4">
    <source>
        <dbReference type="Proteomes" id="UP000092461"/>
    </source>
</evidence>
<dbReference type="EMBL" id="AJWK01023996">
    <property type="status" value="NOT_ANNOTATED_CDS"/>
    <property type="molecule type" value="Genomic_DNA"/>
</dbReference>
<dbReference type="PANTHER" id="PTHR10075">
    <property type="entry name" value="BASIGIN RELATED"/>
    <property type="match status" value="1"/>
</dbReference>
<dbReference type="GO" id="GO:0030424">
    <property type="term" value="C:axon"/>
    <property type="evidence" value="ECO:0007669"/>
    <property type="project" value="TreeGrafter"/>
</dbReference>
<protein>
    <recommendedName>
        <fullName evidence="2">Ig-like domain-containing protein</fullName>
    </recommendedName>
</protein>
<dbReference type="InterPro" id="IPR013783">
    <property type="entry name" value="Ig-like_fold"/>
</dbReference>
<dbReference type="InterPro" id="IPR007110">
    <property type="entry name" value="Ig-like_dom"/>
</dbReference>
<dbReference type="PROSITE" id="PS50835">
    <property type="entry name" value="IG_LIKE"/>
    <property type="match status" value="1"/>
</dbReference>
<dbReference type="EMBL" id="AJWK01023995">
    <property type="status" value="NOT_ANNOTATED_CDS"/>
    <property type="molecule type" value="Genomic_DNA"/>
</dbReference>
<evidence type="ECO:0000259" key="2">
    <source>
        <dbReference type="PROSITE" id="PS50835"/>
    </source>
</evidence>
<dbReference type="PANTHER" id="PTHR10075:SF14">
    <property type="entry name" value="CELL ADHESION MOLECULE DSCAM2-RELATED"/>
    <property type="match status" value="1"/>
</dbReference>
<dbReference type="GO" id="GO:0070593">
    <property type="term" value="P:dendrite self-avoidance"/>
    <property type="evidence" value="ECO:0007669"/>
    <property type="project" value="TreeGrafter"/>
</dbReference>
<dbReference type="GO" id="GO:0007411">
    <property type="term" value="P:axon guidance"/>
    <property type="evidence" value="ECO:0007669"/>
    <property type="project" value="TreeGrafter"/>
</dbReference>
<sequence>MAPRKFHTTAFWRKVELWVVKGHLTQQRPRILEHPADAVAAREEPLTLNCKAAGRPTPEITWFHNGTPLVPSERRVVLPEGSLFFLR</sequence>
<dbReference type="Proteomes" id="UP000092461">
    <property type="component" value="Unassembled WGS sequence"/>
</dbReference>
<feature type="domain" description="Ig-like" evidence="2">
    <location>
        <begin position="29"/>
        <end position="87"/>
    </location>
</feature>
<keyword evidence="4" id="KW-1185">Reference proteome</keyword>
<dbReference type="GO" id="GO:0007156">
    <property type="term" value="P:homophilic cell adhesion via plasma membrane adhesion molecules"/>
    <property type="evidence" value="ECO:0007669"/>
    <property type="project" value="TreeGrafter"/>
</dbReference>
<accession>A0A1B0CQS5</accession>
<dbReference type="EnsemblMetazoa" id="LLOJ007224-RA">
    <property type="protein sequence ID" value="LLOJ007224-PA"/>
    <property type="gene ID" value="LLOJ007224"/>
</dbReference>